<feature type="compositionally biased region" description="Basic and acidic residues" evidence="1">
    <location>
        <begin position="305"/>
        <end position="314"/>
    </location>
</feature>
<accession>A0A3S5BCJ6</accession>
<feature type="region of interest" description="Disordered" evidence="1">
    <location>
        <begin position="288"/>
        <end position="314"/>
    </location>
</feature>
<evidence type="ECO:0000313" key="3">
    <source>
        <dbReference type="Proteomes" id="UP000784294"/>
    </source>
</evidence>
<protein>
    <submittedName>
        <fullName evidence="2">Uncharacterized protein</fullName>
    </submittedName>
</protein>
<sequence length="314" mass="34107">MSSCGHIQERLLTGELSCTFRSNLHSLLTPLIPLGPSVRYSLLTPSILPRFDIPIRVSIGHLVSPFIHTNVHPSIYASIYPVGQHGCLFSPANCLPVDEAPSNSAHARRHHRTPHNTHTFTTPMGTSCQPQAGTLSPLPASLPNYERTGETVSTLSFQPHAKMKAIVCLPAGARVRLGFGQIFTRQLLWPNFAKPITSRQVGASNYGADAPRPHGLGTAHTCPNDVLQSKCAYGDLKRDWERANHGQTSCELGEPSRASCGGQFEPKSYRLLIQLLLHIPLCTASGDPQSGQSAPLYTSNPDIAEIDKGRQTDE</sequence>
<dbReference type="AlphaFoldDB" id="A0A3S5BCJ6"/>
<proteinExistence type="predicted"/>
<dbReference type="EMBL" id="CAAALY010265174">
    <property type="protein sequence ID" value="VEL40510.1"/>
    <property type="molecule type" value="Genomic_DNA"/>
</dbReference>
<organism evidence="2 3">
    <name type="scientific">Protopolystoma xenopodis</name>
    <dbReference type="NCBI Taxonomy" id="117903"/>
    <lineage>
        <taxon>Eukaryota</taxon>
        <taxon>Metazoa</taxon>
        <taxon>Spiralia</taxon>
        <taxon>Lophotrochozoa</taxon>
        <taxon>Platyhelminthes</taxon>
        <taxon>Monogenea</taxon>
        <taxon>Polyopisthocotylea</taxon>
        <taxon>Polystomatidea</taxon>
        <taxon>Polystomatidae</taxon>
        <taxon>Protopolystoma</taxon>
    </lineage>
</organism>
<feature type="compositionally biased region" description="Polar residues" evidence="1">
    <location>
        <begin position="288"/>
        <end position="301"/>
    </location>
</feature>
<evidence type="ECO:0000313" key="2">
    <source>
        <dbReference type="EMBL" id="VEL40510.1"/>
    </source>
</evidence>
<comment type="caution">
    <text evidence="2">The sequence shown here is derived from an EMBL/GenBank/DDBJ whole genome shotgun (WGS) entry which is preliminary data.</text>
</comment>
<gene>
    <name evidence="2" type="ORF">PXEA_LOCUS33950</name>
</gene>
<dbReference type="Proteomes" id="UP000784294">
    <property type="component" value="Unassembled WGS sequence"/>
</dbReference>
<keyword evidence="3" id="KW-1185">Reference proteome</keyword>
<reference evidence="2" key="1">
    <citation type="submission" date="2018-11" db="EMBL/GenBank/DDBJ databases">
        <authorList>
            <consortium name="Pathogen Informatics"/>
        </authorList>
    </citation>
    <scope>NUCLEOTIDE SEQUENCE</scope>
</reference>
<evidence type="ECO:0000256" key="1">
    <source>
        <dbReference type="SAM" id="MobiDB-lite"/>
    </source>
</evidence>
<name>A0A3S5BCJ6_9PLAT</name>